<evidence type="ECO:0000313" key="3">
    <source>
        <dbReference type="EMBL" id="PIL32186.1"/>
    </source>
</evidence>
<feature type="transmembrane region" description="Helical" evidence="1">
    <location>
        <begin position="89"/>
        <end position="106"/>
    </location>
</feature>
<evidence type="ECO:0000256" key="1">
    <source>
        <dbReference type="SAM" id="Phobius"/>
    </source>
</evidence>
<evidence type="ECO:0000313" key="4">
    <source>
        <dbReference type="Proteomes" id="UP000230002"/>
    </source>
</evidence>
<reference evidence="3 4" key="1">
    <citation type="journal article" date="2015" name="Sci. Rep.">
        <title>Chromosome-level genome map provides insights into diverse defense mechanisms in the medicinal fungus Ganoderma sinense.</title>
        <authorList>
            <person name="Zhu Y."/>
            <person name="Xu J."/>
            <person name="Sun C."/>
            <person name="Zhou S."/>
            <person name="Xu H."/>
            <person name="Nelson D.R."/>
            <person name="Qian J."/>
            <person name="Song J."/>
            <person name="Luo H."/>
            <person name="Xiang L."/>
            <person name="Li Y."/>
            <person name="Xu Z."/>
            <person name="Ji A."/>
            <person name="Wang L."/>
            <person name="Lu S."/>
            <person name="Hayward A."/>
            <person name="Sun W."/>
            <person name="Li X."/>
            <person name="Schwartz D.C."/>
            <person name="Wang Y."/>
            <person name="Chen S."/>
        </authorList>
    </citation>
    <scope>NUCLEOTIDE SEQUENCE [LARGE SCALE GENOMIC DNA]</scope>
    <source>
        <strain evidence="3 4">ZZ0214-1</strain>
    </source>
</reference>
<gene>
    <name evidence="3" type="ORF">GSI_05431</name>
</gene>
<proteinExistence type="predicted"/>
<organism evidence="3 4">
    <name type="scientific">Ganoderma sinense ZZ0214-1</name>
    <dbReference type="NCBI Taxonomy" id="1077348"/>
    <lineage>
        <taxon>Eukaryota</taxon>
        <taxon>Fungi</taxon>
        <taxon>Dikarya</taxon>
        <taxon>Basidiomycota</taxon>
        <taxon>Agaricomycotina</taxon>
        <taxon>Agaricomycetes</taxon>
        <taxon>Polyporales</taxon>
        <taxon>Polyporaceae</taxon>
        <taxon>Ganoderma</taxon>
    </lineage>
</organism>
<feature type="transmembrane region" description="Helical" evidence="1">
    <location>
        <begin position="239"/>
        <end position="260"/>
    </location>
</feature>
<feature type="transmembrane region" description="Helical" evidence="1">
    <location>
        <begin position="154"/>
        <end position="187"/>
    </location>
</feature>
<feature type="transmembrane region" description="Helical" evidence="1">
    <location>
        <begin position="15"/>
        <end position="38"/>
    </location>
</feature>
<dbReference type="Pfam" id="PF20152">
    <property type="entry name" value="DUF6534"/>
    <property type="match status" value="1"/>
</dbReference>
<protein>
    <recommendedName>
        <fullName evidence="2">DUF6534 domain-containing protein</fullName>
    </recommendedName>
</protein>
<dbReference type="PANTHER" id="PTHR40465:SF1">
    <property type="entry name" value="DUF6534 DOMAIN-CONTAINING PROTEIN"/>
    <property type="match status" value="1"/>
</dbReference>
<feature type="transmembrane region" description="Helical" evidence="1">
    <location>
        <begin position="113"/>
        <end position="134"/>
    </location>
</feature>
<feature type="transmembrane region" description="Helical" evidence="1">
    <location>
        <begin position="208"/>
        <end position="233"/>
    </location>
</feature>
<dbReference type="EMBL" id="AYKW01000011">
    <property type="protein sequence ID" value="PIL32186.1"/>
    <property type="molecule type" value="Genomic_DNA"/>
</dbReference>
<keyword evidence="1" id="KW-1133">Transmembrane helix</keyword>
<feature type="domain" description="DUF6534" evidence="2">
    <location>
        <begin position="174"/>
        <end position="264"/>
    </location>
</feature>
<keyword evidence="1" id="KW-0812">Transmembrane</keyword>
<name>A0A2G8SEI4_9APHY</name>
<comment type="caution">
    <text evidence="3">The sequence shown here is derived from an EMBL/GenBank/DDBJ whole genome shotgun (WGS) entry which is preliminary data.</text>
</comment>
<accession>A0A2G8SEI4</accession>
<dbReference type="InterPro" id="IPR045339">
    <property type="entry name" value="DUF6534"/>
</dbReference>
<dbReference type="AlphaFoldDB" id="A0A2G8SEI4"/>
<keyword evidence="1" id="KW-0472">Membrane</keyword>
<evidence type="ECO:0000259" key="2">
    <source>
        <dbReference type="Pfam" id="PF20152"/>
    </source>
</evidence>
<dbReference type="PANTHER" id="PTHR40465">
    <property type="entry name" value="CHROMOSOME 1, WHOLE GENOME SHOTGUN SEQUENCE"/>
    <property type="match status" value="1"/>
</dbReference>
<dbReference type="OrthoDB" id="2752950at2759"/>
<feature type="transmembrane region" description="Helical" evidence="1">
    <location>
        <begin position="58"/>
        <end position="77"/>
    </location>
</feature>
<keyword evidence="4" id="KW-1185">Reference proteome</keyword>
<dbReference type="Proteomes" id="UP000230002">
    <property type="component" value="Unassembled WGS sequence"/>
</dbReference>
<dbReference type="STRING" id="1077348.A0A2G8SEI4"/>
<sequence>MPFVPTAEQHLSTAVLLNLVTASFAAFLIGTYASIFLYGLGVHQAYRYLRSFRQDPRYITFLVIAVILLETFHFAQTIDIWLSYKEDDYAVGLLVAQTFFIRRVALITRRHRLLVTFVILCLVAEIGASSASYTMLKNVLSSSACWLHRLHFRFLPSFSLGTAAFLSAAAIGMAAIADTALTIVYAISIRRSRKGRPRPESESWIDVLQLYLVNTGVATGVFNLLAFLAACALPPSQTLVPLSIGSISTRLYANTLLAALNSRQQRGMEFVSDAERKFSLAEARVAAKLDLWNAPQLPEPVAPRKISIQVHMQNEGSRYM</sequence>